<dbReference type="GO" id="GO:0008849">
    <property type="term" value="F:enterochelin esterase activity"/>
    <property type="evidence" value="ECO:0007669"/>
    <property type="project" value="InterPro"/>
</dbReference>
<dbReference type="InterPro" id="IPR000801">
    <property type="entry name" value="Esterase-like"/>
</dbReference>
<dbReference type="Gene3D" id="2.60.40.10">
    <property type="entry name" value="Immunoglobulins"/>
    <property type="match status" value="1"/>
</dbReference>
<dbReference type="InterPro" id="IPR029058">
    <property type="entry name" value="AB_hydrolase_fold"/>
</dbReference>
<evidence type="ECO:0000313" key="6">
    <source>
        <dbReference type="EMBL" id="MCX2802546.1"/>
    </source>
</evidence>
<dbReference type="Pfam" id="PF00756">
    <property type="entry name" value="Esterase"/>
    <property type="match status" value="1"/>
</dbReference>
<dbReference type="SUPFAM" id="SSF53474">
    <property type="entry name" value="alpha/beta-Hydrolases"/>
    <property type="match status" value="1"/>
</dbReference>
<dbReference type="InterPro" id="IPR013783">
    <property type="entry name" value="Ig-like_fold"/>
</dbReference>
<dbReference type="Pfam" id="PF11806">
    <property type="entry name" value="Enterochelin_N"/>
    <property type="match status" value="1"/>
</dbReference>
<comment type="similarity">
    <text evidence="4">Belongs to the Fes family.</text>
</comment>
<dbReference type="InterPro" id="IPR021764">
    <property type="entry name" value="Enterochelin_esterase_N"/>
</dbReference>
<sequence length="426" mass="48658">MTSVEESTLPEVFFADGEQPGSEAWWLGMAHRGLPMVISESNGLKHTLFLWRERPQQKLRTVYIDVYSHTPHPVREAPTQMQRVGNTDIWYWQTALPKNWCGSYFFMPLEDSDAPMPTSSGERRRWWKDMIKHRASADPFNPIPPHNGAWAEPLSGIYPDNVHGLHLEPQGALRKIRWSSPRLGNTRDIWLYRTGDDQSSEAENLPLVILLDGNYWSTQDHLFGELDIRTRAGDLPAALYLLIDSVAPETRDRELPCNPEFWLALQEELLPEVSALEPVTDKGELTLLAGQSYGGLSALWAALRWPHRFGLALSQSGAFWWPVAAMANSSRESEQGNRREKRLSDWVQNSFRGDPQSRKQPRFLVEVGSYEDLLIDDNRATRDVLLQQGFSVEYREFPGGHDWLCWRRSLVEGIVALIGNTAVPHH</sequence>
<dbReference type="EC" id="3.1.1.-" evidence="6"/>
<comment type="subcellular location">
    <subcellularLocation>
        <location evidence="1">Cytoplasm</location>
    </subcellularLocation>
</comment>
<dbReference type="PANTHER" id="PTHR48098">
    <property type="entry name" value="ENTEROCHELIN ESTERASE-RELATED"/>
    <property type="match status" value="1"/>
</dbReference>
<dbReference type="AlphaFoldDB" id="A0AB35HYW2"/>
<dbReference type="GO" id="GO:0005506">
    <property type="term" value="F:iron ion binding"/>
    <property type="evidence" value="ECO:0007669"/>
    <property type="project" value="InterPro"/>
</dbReference>
<evidence type="ECO:0000313" key="7">
    <source>
        <dbReference type="Proteomes" id="UP001209730"/>
    </source>
</evidence>
<dbReference type="Gene3D" id="3.40.50.1820">
    <property type="entry name" value="alpha/beta hydrolase"/>
    <property type="match status" value="1"/>
</dbReference>
<evidence type="ECO:0000256" key="2">
    <source>
        <dbReference type="ARBA" id="ARBA00022490"/>
    </source>
</evidence>
<keyword evidence="3 6" id="KW-0378">Hydrolase</keyword>
<dbReference type="InterPro" id="IPR014756">
    <property type="entry name" value="Ig_E-set"/>
</dbReference>
<proteinExistence type="inferred from homology"/>
<dbReference type="Proteomes" id="UP001209730">
    <property type="component" value="Unassembled WGS sequence"/>
</dbReference>
<dbReference type="EMBL" id="JAPHQB010000020">
    <property type="protein sequence ID" value="MCX2802546.1"/>
    <property type="molecule type" value="Genomic_DNA"/>
</dbReference>
<keyword evidence="2" id="KW-0963">Cytoplasm</keyword>
<dbReference type="NCBIfam" id="NF007758">
    <property type="entry name" value="PRK10439.1"/>
    <property type="match status" value="1"/>
</dbReference>
<name>A0AB35HYW2_MICTH</name>
<evidence type="ECO:0000256" key="3">
    <source>
        <dbReference type="ARBA" id="ARBA00022801"/>
    </source>
</evidence>
<organism evidence="6 7">
    <name type="scientific">Microbulbifer thermotolerans</name>
    <dbReference type="NCBI Taxonomy" id="252514"/>
    <lineage>
        <taxon>Bacteria</taxon>
        <taxon>Pseudomonadati</taxon>
        <taxon>Pseudomonadota</taxon>
        <taxon>Gammaproteobacteria</taxon>
        <taxon>Cellvibrionales</taxon>
        <taxon>Microbulbiferaceae</taxon>
        <taxon>Microbulbifer</taxon>
    </lineage>
</organism>
<dbReference type="GO" id="GO:0006826">
    <property type="term" value="P:iron ion transport"/>
    <property type="evidence" value="ECO:0007669"/>
    <property type="project" value="InterPro"/>
</dbReference>
<gene>
    <name evidence="6" type="primary">fes</name>
    <name evidence="6" type="ORF">OQJ68_12190</name>
</gene>
<evidence type="ECO:0000256" key="4">
    <source>
        <dbReference type="ARBA" id="ARBA00024201"/>
    </source>
</evidence>
<reference evidence="6" key="1">
    <citation type="submission" date="2022-11" db="EMBL/GenBank/DDBJ databases">
        <title>Chitin-degrading and fungicidal potential of chitinolytic bacterial strains from marine environment of the Pacific Ocean regions.</title>
        <authorList>
            <person name="Pentekhina I."/>
            <person name="Nedashkovskaya O."/>
            <person name="Seitkalieva A."/>
            <person name="Podvolotskaya A."/>
            <person name="Tekutyeva L."/>
            <person name="Balabanova L."/>
        </authorList>
    </citation>
    <scope>NUCLEOTIDE SEQUENCE</scope>
    <source>
        <strain evidence="6">KMM 6838</strain>
    </source>
</reference>
<dbReference type="InterPro" id="IPR050583">
    <property type="entry name" value="Mycobacterial_A85_antigen"/>
</dbReference>
<dbReference type="PANTHER" id="PTHR48098:SF3">
    <property type="entry name" value="IRON(III) ENTEROBACTIN ESTERASE"/>
    <property type="match status" value="1"/>
</dbReference>
<protein>
    <submittedName>
        <fullName evidence="6">Enterochelin esterase</fullName>
        <ecNumber evidence="6">3.1.1.-</ecNumber>
    </submittedName>
</protein>
<dbReference type="GO" id="GO:0005737">
    <property type="term" value="C:cytoplasm"/>
    <property type="evidence" value="ECO:0007669"/>
    <property type="project" value="UniProtKB-SubCell"/>
</dbReference>
<comment type="caution">
    <text evidence="6">The sequence shown here is derived from an EMBL/GenBank/DDBJ whole genome shotgun (WGS) entry which is preliminary data.</text>
</comment>
<dbReference type="SUPFAM" id="SSF81296">
    <property type="entry name" value="E set domains"/>
    <property type="match status" value="1"/>
</dbReference>
<feature type="domain" description="Enterochelin esterase N-terminal" evidence="5">
    <location>
        <begin position="49"/>
        <end position="155"/>
    </location>
</feature>
<dbReference type="RefSeq" id="WP_266066434.1">
    <property type="nucleotide sequence ID" value="NZ_JAPHQB010000020.1"/>
</dbReference>
<accession>A0AB35HYW2</accession>
<evidence type="ECO:0000256" key="1">
    <source>
        <dbReference type="ARBA" id="ARBA00004496"/>
    </source>
</evidence>
<evidence type="ECO:0000259" key="5">
    <source>
        <dbReference type="Pfam" id="PF11806"/>
    </source>
</evidence>